<dbReference type="GO" id="GO:0004867">
    <property type="term" value="F:serine-type endopeptidase inhibitor activity"/>
    <property type="evidence" value="ECO:0007669"/>
    <property type="project" value="InterPro"/>
</dbReference>
<evidence type="ECO:0000259" key="1">
    <source>
        <dbReference type="PROSITE" id="PS50279"/>
    </source>
</evidence>
<protein>
    <recommendedName>
        <fullName evidence="1">BPTI/Kunitz inhibitor domain-containing protein</fullName>
    </recommendedName>
</protein>
<dbReference type="PROSITE" id="PS50279">
    <property type="entry name" value="BPTI_KUNITZ_2"/>
    <property type="match status" value="1"/>
</dbReference>
<name>A0A0P9C4V8_DROAN</name>
<organism evidence="2 3">
    <name type="scientific">Drosophila ananassae</name>
    <name type="common">Fruit fly</name>
    <dbReference type="NCBI Taxonomy" id="7217"/>
    <lineage>
        <taxon>Eukaryota</taxon>
        <taxon>Metazoa</taxon>
        <taxon>Ecdysozoa</taxon>
        <taxon>Arthropoda</taxon>
        <taxon>Hexapoda</taxon>
        <taxon>Insecta</taxon>
        <taxon>Pterygota</taxon>
        <taxon>Neoptera</taxon>
        <taxon>Endopterygota</taxon>
        <taxon>Diptera</taxon>
        <taxon>Brachycera</taxon>
        <taxon>Muscomorpha</taxon>
        <taxon>Ephydroidea</taxon>
        <taxon>Drosophilidae</taxon>
        <taxon>Drosophila</taxon>
        <taxon>Sophophora</taxon>
    </lineage>
</organism>
<evidence type="ECO:0000313" key="3">
    <source>
        <dbReference type="Proteomes" id="UP000007801"/>
    </source>
</evidence>
<keyword evidence="3" id="KW-1185">Reference proteome</keyword>
<reference evidence="2 3" key="1">
    <citation type="journal article" date="2007" name="Nature">
        <title>Evolution of genes and genomes on the Drosophila phylogeny.</title>
        <authorList>
            <consortium name="Drosophila 12 Genomes Consortium"/>
            <person name="Clark A.G."/>
            <person name="Eisen M.B."/>
            <person name="Smith D.R."/>
            <person name="Bergman C.M."/>
            <person name="Oliver B."/>
            <person name="Markow T.A."/>
            <person name="Kaufman T.C."/>
            <person name="Kellis M."/>
            <person name="Gelbart W."/>
            <person name="Iyer V.N."/>
            <person name="Pollard D.A."/>
            <person name="Sackton T.B."/>
            <person name="Larracuente A.M."/>
            <person name="Singh N.D."/>
            <person name="Abad J.P."/>
            <person name="Abt D.N."/>
            <person name="Adryan B."/>
            <person name="Aguade M."/>
            <person name="Akashi H."/>
            <person name="Anderson W.W."/>
            <person name="Aquadro C.F."/>
            <person name="Ardell D.H."/>
            <person name="Arguello R."/>
            <person name="Artieri C.G."/>
            <person name="Barbash D.A."/>
            <person name="Barker D."/>
            <person name="Barsanti P."/>
            <person name="Batterham P."/>
            <person name="Batzoglou S."/>
            <person name="Begun D."/>
            <person name="Bhutkar A."/>
            <person name="Blanco E."/>
            <person name="Bosak S.A."/>
            <person name="Bradley R.K."/>
            <person name="Brand A.D."/>
            <person name="Brent M.R."/>
            <person name="Brooks A.N."/>
            <person name="Brown R.H."/>
            <person name="Butlin R.K."/>
            <person name="Caggese C."/>
            <person name="Calvi B.R."/>
            <person name="Bernardo de Carvalho A."/>
            <person name="Caspi A."/>
            <person name="Castrezana S."/>
            <person name="Celniker S.E."/>
            <person name="Chang J.L."/>
            <person name="Chapple C."/>
            <person name="Chatterji S."/>
            <person name="Chinwalla A."/>
            <person name="Civetta A."/>
            <person name="Clifton S.W."/>
            <person name="Comeron J.M."/>
            <person name="Costello J.C."/>
            <person name="Coyne J.A."/>
            <person name="Daub J."/>
            <person name="David R.G."/>
            <person name="Delcher A.L."/>
            <person name="Delehaunty K."/>
            <person name="Do C.B."/>
            <person name="Ebling H."/>
            <person name="Edwards K."/>
            <person name="Eickbush T."/>
            <person name="Evans J.D."/>
            <person name="Filipski A."/>
            <person name="Findeiss S."/>
            <person name="Freyhult E."/>
            <person name="Fulton L."/>
            <person name="Fulton R."/>
            <person name="Garcia A.C."/>
            <person name="Gardiner A."/>
            <person name="Garfield D.A."/>
            <person name="Garvin B.E."/>
            <person name="Gibson G."/>
            <person name="Gilbert D."/>
            <person name="Gnerre S."/>
            <person name="Godfrey J."/>
            <person name="Good R."/>
            <person name="Gotea V."/>
            <person name="Gravely B."/>
            <person name="Greenberg A.J."/>
            <person name="Griffiths-Jones S."/>
            <person name="Gross S."/>
            <person name="Guigo R."/>
            <person name="Gustafson E.A."/>
            <person name="Haerty W."/>
            <person name="Hahn M.W."/>
            <person name="Halligan D.L."/>
            <person name="Halpern A.L."/>
            <person name="Halter G.M."/>
            <person name="Han M.V."/>
            <person name="Heger A."/>
            <person name="Hillier L."/>
            <person name="Hinrichs A.S."/>
            <person name="Holmes I."/>
            <person name="Hoskins R.A."/>
            <person name="Hubisz M.J."/>
            <person name="Hultmark D."/>
            <person name="Huntley M.A."/>
            <person name="Jaffe D.B."/>
            <person name="Jagadeeshan S."/>
            <person name="Jeck W.R."/>
            <person name="Johnson J."/>
            <person name="Jones C.D."/>
            <person name="Jordan W.C."/>
            <person name="Karpen G.H."/>
            <person name="Kataoka E."/>
            <person name="Keightley P.D."/>
            <person name="Kheradpour P."/>
            <person name="Kirkness E.F."/>
            <person name="Koerich L.B."/>
            <person name="Kristiansen K."/>
            <person name="Kudrna D."/>
            <person name="Kulathinal R.J."/>
            <person name="Kumar S."/>
            <person name="Kwok R."/>
            <person name="Lander E."/>
            <person name="Langley C.H."/>
            <person name="Lapoint R."/>
            <person name="Lazzaro B.P."/>
            <person name="Lee S.J."/>
            <person name="Levesque L."/>
            <person name="Li R."/>
            <person name="Lin C.F."/>
            <person name="Lin M.F."/>
            <person name="Lindblad-Toh K."/>
            <person name="Llopart A."/>
            <person name="Long M."/>
            <person name="Low L."/>
            <person name="Lozovsky E."/>
            <person name="Lu J."/>
            <person name="Luo M."/>
            <person name="Machado C.A."/>
            <person name="Makalowski W."/>
            <person name="Marzo M."/>
            <person name="Matsuda M."/>
            <person name="Matzkin L."/>
            <person name="McAllister B."/>
            <person name="McBride C.S."/>
            <person name="McKernan B."/>
            <person name="McKernan K."/>
            <person name="Mendez-Lago M."/>
            <person name="Minx P."/>
            <person name="Mollenhauer M.U."/>
            <person name="Montooth K."/>
            <person name="Mount S.M."/>
            <person name="Mu X."/>
            <person name="Myers E."/>
            <person name="Negre B."/>
            <person name="Newfeld S."/>
            <person name="Nielsen R."/>
            <person name="Noor M.A."/>
            <person name="O'Grady P."/>
            <person name="Pachter L."/>
            <person name="Papaceit M."/>
            <person name="Parisi M.J."/>
            <person name="Parisi M."/>
            <person name="Parts L."/>
            <person name="Pedersen J.S."/>
            <person name="Pesole G."/>
            <person name="Phillippy A.M."/>
            <person name="Ponting C.P."/>
            <person name="Pop M."/>
            <person name="Porcelli D."/>
            <person name="Powell J.R."/>
            <person name="Prohaska S."/>
            <person name="Pruitt K."/>
            <person name="Puig M."/>
            <person name="Quesneville H."/>
            <person name="Ram K.R."/>
            <person name="Rand D."/>
            <person name="Rasmussen M.D."/>
            <person name="Reed L.K."/>
            <person name="Reenan R."/>
            <person name="Reily A."/>
            <person name="Remington K.A."/>
            <person name="Rieger T.T."/>
            <person name="Ritchie M.G."/>
            <person name="Robin C."/>
            <person name="Rogers Y.H."/>
            <person name="Rohde C."/>
            <person name="Rozas J."/>
            <person name="Rubenfield M.J."/>
            <person name="Ruiz A."/>
            <person name="Russo S."/>
            <person name="Salzberg S.L."/>
            <person name="Sanchez-Gracia A."/>
            <person name="Saranga D.J."/>
            <person name="Sato H."/>
            <person name="Schaeffer S.W."/>
            <person name="Schatz M.C."/>
            <person name="Schlenke T."/>
            <person name="Schwartz R."/>
            <person name="Segarra C."/>
            <person name="Singh R.S."/>
            <person name="Sirot L."/>
            <person name="Sirota M."/>
            <person name="Sisneros N.B."/>
            <person name="Smith C.D."/>
            <person name="Smith T.F."/>
            <person name="Spieth J."/>
            <person name="Stage D.E."/>
            <person name="Stark A."/>
            <person name="Stephan W."/>
            <person name="Strausberg R.L."/>
            <person name="Strempel S."/>
            <person name="Sturgill D."/>
            <person name="Sutton G."/>
            <person name="Sutton G.G."/>
            <person name="Tao W."/>
            <person name="Teichmann S."/>
            <person name="Tobari Y.N."/>
            <person name="Tomimura Y."/>
            <person name="Tsolas J.M."/>
            <person name="Valente V.L."/>
            <person name="Venter E."/>
            <person name="Venter J.C."/>
            <person name="Vicario S."/>
            <person name="Vieira F.G."/>
            <person name="Vilella A.J."/>
            <person name="Villasante A."/>
            <person name="Walenz B."/>
            <person name="Wang J."/>
            <person name="Wasserman M."/>
            <person name="Watts T."/>
            <person name="Wilson D."/>
            <person name="Wilson R.K."/>
            <person name="Wing R.A."/>
            <person name="Wolfner M.F."/>
            <person name="Wong A."/>
            <person name="Wong G.K."/>
            <person name="Wu C.I."/>
            <person name="Wu G."/>
            <person name="Yamamoto D."/>
            <person name="Yang H.P."/>
            <person name="Yang S.P."/>
            <person name="Yorke J.A."/>
            <person name="Yoshida K."/>
            <person name="Zdobnov E."/>
            <person name="Zhang P."/>
            <person name="Zhang Y."/>
            <person name="Zimin A.V."/>
            <person name="Baldwin J."/>
            <person name="Abdouelleil A."/>
            <person name="Abdulkadir J."/>
            <person name="Abebe A."/>
            <person name="Abera B."/>
            <person name="Abreu J."/>
            <person name="Acer S.C."/>
            <person name="Aftuck L."/>
            <person name="Alexander A."/>
            <person name="An P."/>
            <person name="Anderson E."/>
            <person name="Anderson S."/>
            <person name="Arachi H."/>
            <person name="Azer M."/>
            <person name="Bachantsang P."/>
            <person name="Barry A."/>
            <person name="Bayul T."/>
            <person name="Berlin A."/>
            <person name="Bessette D."/>
            <person name="Bloom T."/>
            <person name="Blye J."/>
            <person name="Boguslavskiy L."/>
            <person name="Bonnet C."/>
            <person name="Boukhgalter B."/>
            <person name="Bourzgui I."/>
            <person name="Brown A."/>
            <person name="Cahill P."/>
            <person name="Channer S."/>
            <person name="Cheshatsang Y."/>
            <person name="Chuda L."/>
            <person name="Citroen M."/>
            <person name="Collymore A."/>
            <person name="Cooke P."/>
            <person name="Costello M."/>
            <person name="D'Aco K."/>
            <person name="Daza R."/>
            <person name="De Haan G."/>
            <person name="DeGray S."/>
            <person name="DeMaso C."/>
            <person name="Dhargay N."/>
            <person name="Dooley K."/>
            <person name="Dooley E."/>
            <person name="Doricent M."/>
            <person name="Dorje P."/>
            <person name="Dorjee K."/>
            <person name="Dupes A."/>
            <person name="Elong R."/>
            <person name="Falk J."/>
            <person name="Farina A."/>
            <person name="Faro S."/>
            <person name="Ferguson D."/>
            <person name="Fisher S."/>
            <person name="Foley C.D."/>
            <person name="Franke A."/>
            <person name="Friedrich D."/>
            <person name="Gadbois L."/>
            <person name="Gearin G."/>
            <person name="Gearin C.R."/>
            <person name="Giannoukos G."/>
            <person name="Goode T."/>
            <person name="Graham J."/>
            <person name="Grandbois E."/>
            <person name="Grewal S."/>
            <person name="Gyaltsen K."/>
            <person name="Hafez N."/>
            <person name="Hagos B."/>
            <person name="Hall J."/>
            <person name="Henson C."/>
            <person name="Hollinger A."/>
            <person name="Honan T."/>
            <person name="Huard M.D."/>
            <person name="Hughes L."/>
            <person name="Hurhula B."/>
            <person name="Husby M.E."/>
            <person name="Kamat A."/>
            <person name="Kanga B."/>
            <person name="Kashin S."/>
            <person name="Khazanovich D."/>
            <person name="Kisner P."/>
            <person name="Lance K."/>
            <person name="Lara M."/>
            <person name="Lee W."/>
            <person name="Lennon N."/>
            <person name="Letendre F."/>
            <person name="LeVine R."/>
            <person name="Lipovsky A."/>
            <person name="Liu X."/>
            <person name="Liu J."/>
            <person name="Liu S."/>
            <person name="Lokyitsang T."/>
            <person name="Lokyitsang Y."/>
            <person name="Lubonja R."/>
            <person name="Lui A."/>
            <person name="MacDonald P."/>
            <person name="Magnisalis V."/>
            <person name="Maru K."/>
            <person name="Matthews C."/>
            <person name="McCusker W."/>
            <person name="McDonough S."/>
            <person name="Mehta T."/>
            <person name="Meldrim J."/>
            <person name="Meneus L."/>
            <person name="Mihai O."/>
            <person name="Mihalev A."/>
            <person name="Mihova T."/>
            <person name="Mittelman R."/>
            <person name="Mlenga V."/>
            <person name="Montmayeur A."/>
            <person name="Mulrain L."/>
            <person name="Navidi A."/>
            <person name="Naylor J."/>
            <person name="Negash T."/>
            <person name="Nguyen T."/>
            <person name="Nguyen N."/>
            <person name="Nicol R."/>
            <person name="Norbu C."/>
            <person name="Norbu N."/>
            <person name="Novod N."/>
            <person name="O'Neill B."/>
            <person name="Osman S."/>
            <person name="Markiewicz E."/>
            <person name="Oyono O.L."/>
            <person name="Patti C."/>
            <person name="Phunkhang P."/>
            <person name="Pierre F."/>
            <person name="Priest M."/>
            <person name="Raghuraman S."/>
            <person name="Rege F."/>
            <person name="Reyes R."/>
            <person name="Rise C."/>
            <person name="Rogov P."/>
            <person name="Ross K."/>
            <person name="Ryan E."/>
            <person name="Settipalli S."/>
            <person name="Shea T."/>
            <person name="Sherpa N."/>
            <person name="Shi L."/>
            <person name="Shih D."/>
            <person name="Sparrow T."/>
            <person name="Spaulding J."/>
            <person name="Stalker J."/>
            <person name="Stange-Thomann N."/>
            <person name="Stavropoulos S."/>
            <person name="Stone C."/>
            <person name="Strader C."/>
            <person name="Tesfaye S."/>
            <person name="Thomson T."/>
            <person name="Thoulutsang Y."/>
            <person name="Thoulutsang D."/>
            <person name="Topham K."/>
            <person name="Topping I."/>
            <person name="Tsamla T."/>
            <person name="Vassiliev H."/>
            <person name="Vo A."/>
            <person name="Wangchuk T."/>
            <person name="Wangdi T."/>
            <person name="Weiand M."/>
            <person name="Wilkinson J."/>
            <person name="Wilson A."/>
            <person name="Yadav S."/>
            <person name="Young G."/>
            <person name="Yu Q."/>
            <person name="Zembek L."/>
            <person name="Zhong D."/>
            <person name="Zimmer A."/>
            <person name="Zwirko Z."/>
            <person name="Jaffe D.B."/>
            <person name="Alvarez P."/>
            <person name="Brockman W."/>
            <person name="Butler J."/>
            <person name="Chin C."/>
            <person name="Gnerre S."/>
            <person name="Grabherr M."/>
            <person name="Kleber M."/>
            <person name="Mauceli E."/>
            <person name="MacCallum I."/>
        </authorList>
    </citation>
    <scope>NUCLEOTIDE SEQUENCE [LARGE SCALE GENOMIC DNA]</scope>
    <source>
        <strain evidence="3">Tucson 14024-0371.13</strain>
    </source>
</reference>
<accession>A0A0P9C4V8</accession>
<dbReference type="InterPro" id="IPR002223">
    <property type="entry name" value="Kunitz_BPTI"/>
</dbReference>
<dbReference type="Pfam" id="PF00014">
    <property type="entry name" value="Kunitz_BPTI"/>
    <property type="match status" value="1"/>
</dbReference>
<sequence length="56" mass="6403">MNRMWYYGSRRKTCLKMKYLGCGGNNNRYCSMDHCLQSCAPKLNSSPNTGNLCNMS</sequence>
<dbReference type="Gene3D" id="4.10.410.10">
    <property type="entry name" value="Pancreatic trypsin inhibitor Kunitz domain"/>
    <property type="match status" value="1"/>
</dbReference>
<dbReference type="CDD" id="cd00109">
    <property type="entry name" value="Kunitz-type"/>
    <property type="match status" value="1"/>
</dbReference>
<dbReference type="AlphaFoldDB" id="A0A0P9C4V8"/>
<dbReference type="Proteomes" id="UP000007801">
    <property type="component" value="Unassembled WGS sequence"/>
</dbReference>
<dbReference type="InterPro" id="IPR036880">
    <property type="entry name" value="Kunitz_BPTI_sf"/>
</dbReference>
<gene>
    <name evidence="2" type="primary">Dana\GF27172</name>
    <name evidence="2" type="ORF">GF27172</name>
</gene>
<dbReference type="SUPFAM" id="SSF57362">
    <property type="entry name" value="BPTI-like"/>
    <property type="match status" value="1"/>
</dbReference>
<dbReference type="InParanoid" id="A0A0P9C4V8"/>
<feature type="domain" description="BPTI/Kunitz inhibitor" evidence="1">
    <location>
        <begin position="1"/>
        <end position="39"/>
    </location>
</feature>
<dbReference type="EMBL" id="CH902618">
    <property type="protein sequence ID" value="KPU78763.1"/>
    <property type="molecule type" value="Genomic_DNA"/>
</dbReference>
<evidence type="ECO:0000313" key="2">
    <source>
        <dbReference type="EMBL" id="KPU78763.1"/>
    </source>
</evidence>
<proteinExistence type="predicted"/>